<keyword evidence="3" id="KW-1185">Reference proteome</keyword>
<dbReference type="EMBL" id="PJEX01000030">
    <property type="protein sequence ID" value="TKW58113.1"/>
    <property type="molecule type" value="Genomic_DNA"/>
</dbReference>
<reference evidence="2 3" key="1">
    <citation type="journal article" date="2019" name="PLoS ONE">
        <title>Comparative genome analysis indicates high evolutionary potential of pathogenicity genes in Colletotrichum tanaceti.</title>
        <authorList>
            <person name="Lelwala R.V."/>
            <person name="Korhonen P.K."/>
            <person name="Young N.D."/>
            <person name="Scott J.B."/>
            <person name="Ades P.A."/>
            <person name="Gasser R.B."/>
            <person name="Taylor P.W.J."/>
        </authorList>
    </citation>
    <scope>NUCLEOTIDE SEQUENCE [LARGE SCALE GENOMIC DNA]</scope>
    <source>
        <strain evidence="2">BRIP57314</strain>
    </source>
</reference>
<dbReference type="AlphaFoldDB" id="A0A4U6XQI1"/>
<dbReference type="Proteomes" id="UP000310108">
    <property type="component" value="Unassembled WGS sequence"/>
</dbReference>
<comment type="caution">
    <text evidence="2">The sequence shown here is derived from an EMBL/GenBank/DDBJ whole genome shotgun (WGS) entry which is preliminary data.</text>
</comment>
<protein>
    <submittedName>
        <fullName evidence="2">Uncharacterized protein</fullName>
    </submittedName>
</protein>
<evidence type="ECO:0000313" key="3">
    <source>
        <dbReference type="Proteomes" id="UP000310108"/>
    </source>
</evidence>
<accession>A0A4U6XQI1</accession>
<sequence>MARIESSHRLLGHGRLGLLMTFAILTIRFHNRRPSNQKADCTYSDTTVTVRAMLLSQSFSASLLALTFCEHVGAEVDHFPAMLSAKLQRRDDNNTTRSIEDATRHPNATGSWPIHGIDVTKPMRDPPSDEYGRGNGWTIDIAVATNITTDPGSRSNPQDLSLKAPANAFSETDLTANATEHYDVCSFMWWGNRWSTDDMEKLHQDADGSCNGVISESCIADLRETLLGASCSINGAYRSPESCPEHLSPSYSITANMAFRANTSTYHIGGNWAPYTNGSEELVREAYDQAVTNVYPVMLVYKYDDGEVRSNYTVFRCVRADQIADGSRRPDTFGSRRSSARAVGASMFSLFAGLAMSLVMTSLL</sequence>
<feature type="compositionally biased region" description="Basic and acidic residues" evidence="1">
    <location>
        <begin position="93"/>
        <end position="104"/>
    </location>
</feature>
<name>A0A4U6XQI1_9PEZI</name>
<evidence type="ECO:0000256" key="1">
    <source>
        <dbReference type="SAM" id="MobiDB-lite"/>
    </source>
</evidence>
<gene>
    <name evidence="2" type="ORF">CTA1_11091</name>
</gene>
<proteinExistence type="predicted"/>
<feature type="region of interest" description="Disordered" evidence="1">
    <location>
        <begin position="93"/>
        <end position="134"/>
    </location>
</feature>
<evidence type="ECO:0000313" key="2">
    <source>
        <dbReference type="EMBL" id="TKW58113.1"/>
    </source>
</evidence>
<dbReference type="STRING" id="1306861.A0A4U6XQI1"/>
<feature type="compositionally biased region" description="Basic and acidic residues" evidence="1">
    <location>
        <begin position="121"/>
        <end position="132"/>
    </location>
</feature>
<organism evidence="2 3">
    <name type="scientific">Colletotrichum tanaceti</name>
    <dbReference type="NCBI Taxonomy" id="1306861"/>
    <lineage>
        <taxon>Eukaryota</taxon>
        <taxon>Fungi</taxon>
        <taxon>Dikarya</taxon>
        <taxon>Ascomycota</taxon>
        <taxon>Pezizomycotina</taxon>
        <taxon>Sordariomycetes</taxon>
        <taxon>Hypocreomycetidae</taxon>
        <taxon>Glomerellales</taxon>
        <taxon>Glomerellaceae</taxon>
        <taxon>Colletotrichum</taxon>
        <taxon>Colletotrichum destructivum species complex</taxon>
    </lineage>
</organism>